<dbReference type="PROSITE" id="PS00211">
    <property type="entry name" value="ABC_TRANSPORTER_1"/>
    <property type="match status" value="1"/>
</dbReference>
<dbReference type="InterPro" id="IPR027417">
    <property type="entry name" value="P-loop_NTPase"/>
</dbReference>
<name>A0A4Y6RCV1_9BURK</name>
<evidence type="ECO:0000256" key="2">
    <source>
        <dbReference type="ARBA" id="ARBA00022475"/>
    </source>
</evidence>
<dbReference type="InterPro" id="IPR040582">
    <property type="entry name" value="OB_MalK-like"/>
</dbReference>
<dbReference type="Pfam" id="PF17912">
    <property type="entry name" value="OB_MalK"/>
    <property type="match status" value="1"/>
</dbReference>
<keyword evidence="4" id="KW-0547">Nucleotide-binding</keyword>
<reference evidence="8 9" key="1">
    <citation type="submission" date="2019-06" db="EMBL/GenBank/DDBJ databases">
        <title>Complete genome sequence of Janthinobacterium sp. SNU WT3 isolated from diseased rainbow trout.</title>
        <authorList>
            <person name="Oh W.T."/>
            <person name="Park S.C."/>
        </authorList>
    </citation>
    <scope>NUCLEOTIDE SEQUENCE [LARGE SCALE GENOMIC DNA]</scope>
    <source>
        <strain evidence="8 9">SNU WT3</strain>
    </source>
</reference>
<dbReference type="RefSeq" id="WP_141169577.1">
    <property type="nucleotide sequence ID" value="NZ_CP041185.1"/>
</dbReference>
<evidence type="ECO:0000256" key="4">
    <source>
        <dbReference type="ARBA" id="ARBA00022741"/>
    </source>
</evidence>
<dbReference type="GO" id="GO:0005524">
    <property type="term" value="F:ATP binding"/>
    <property type="evidence" value="ECO:0007669"/>
    <property type="project" value="UniProtKB-KW"/>
</dbReference>
<dbReference type="InterPro" id="IPR015855">
    <property type="entry name" value="ABC_transpr_MalK-like"/>
</dbReference>
<evidence type="ECO:0000256" key="5">
    <source>
        <dbReference type="ARBA" id="ARBA00022840"/>
    </source>
</evidence>
<dbReference type="InterPro" id="IPR003439">
    <property type="entry name" value="ABC_transporter-like_ATP-bd"/>
</dbReference>
<keyword evidence="1" id="KW-0813">Transport</keyword>
<dbReference type="GO" id="GO:0015423">
    <property type="term" value="F:ABC-type maltose transporter activity"/>
    <property type="evidence" value="ECO:0007669"/>
    <property type="project" value="TreeGrafter"/>
</dbReference>
<dbReference type="PANTHER" id="PTHR43875">
    <property type="entry name" value="MALTODEXTRIN IMPORT ATP-BINDING PROTEIN MSMX"/>
    <property type="match status" value="1"/>
</dbReference>
<dbReference type="NCBIfam" id="NF008653">
    <property type="entry name" value="PRK11650.1"/>
    <property type="match status" value="1"/>
</dbReference>
<evidence type="ECO:0000259" key="7">
    <source>
        <dbReference type="PROSITE" id="PS50893"/>
    </source>
</evidence>
<evidence type="ECO:0000256" key="3">
    <source>
        <dbReference type="ARBA" id="ARBA00022519"/>
    </source>
</evidence>
<keyword evidence="5 8" id="KW-0067">ATP-binding</keyword>
<dbReference type="InterPro" id="IPR008995">
    <property type="entry name" value="Mo/tungstate-bd_C_term_dom"/>
</dbReference>
<dbReference type="SMART" id="SM00382">
    <property type="entry name" value="AAA"/>
    <property type="match status" value="1"/>
</dbReference>
<dbReference type="GO" id="GO:0016887">
    <property type="term" value="F:ATP hydrolysis activity"/>
    <property type="evidence" value="ECO:0007669"/>
    <property type="project" value="InterPro"/>
</dbReference>
<keyword evidence="2" id="KW-1003">Cell membrane</keyword>
<dbReference type="Gene3D" id="3.40.50.300">
    <property type="entry name" value="P-loop containing nucleotide triphosphate hydrolases"/>
    <property type="match status" value="1"/>
</dbReference>
<keyword evidence="9" id="KW-1185">Reference proteome</keyword>
<dbReference type="EMBL" id="CP041185">
    <property type="protein sequence ID" value="QDG70145.1"/>
    <property type="molecule type" value="Genomic_DNA"/>
</dbReference>
<keyword evidence="6" id="KW-0472">Membrane</keyword>
<evidence type="ECO:0000313" key="9">
    <source>
        <dbReference type="Proteomes" id="UP000316665"/>
    </source>
</evidence>
<evidence type="ECO:0000256" key="6">
    <source>
        <dbReference type="ARBA" id="ARBA00023136"/>
    </source>
</evidence>
<accession>A0A4Y6RCV1</accession>
<dbReference type="PANTHER" id="PTHR43875:SF3">
    <property type="entry name" value="MALTOSE_MALTODEXTRIN IMPORT ATP-BINDING PROTEIN MALK"/>
    <property type="match status" value="1"/>
</dbReference>
<dbReference type="SUPFAM" id="SSF52540">
    <property type="entry name" value="P-loop containing nucleoside triphosphate hydrolases"/>
    <property type="match status" value="1"/>
</dbReference>
<dbReference type="InterPro" id="IPR003593">
    <property type="entry name" value="AAA+_ATPase"/>
</dbReference>
<protein>
    <submittedName>
        <fullName evidence="8">sn-glycerol-3-phosphate ABC transporter ATP-binding protein UgpC</fullName>
    </submittedName>
</protein>
<dbReference type="FunFam" id="3.40.50.300:FF:000042">
    <property type="entry name" value="Maltose/maltodextrin ABC transporter, ATP-binding protein"/>
    <property type="match status" value="1"/>
</dbReference>
<dbReference type="Gene3D" id="2.40.50.140">
    <property type="entry name" value="Nucleic acid-binding proteins"/>
    <property type="match status" value="1"/>
</dbReference>
<gene>
    <name evidence="8" type="primary">ugpC</name>
    <name evidence="8" type="ORF">FJQ89_06720</name>
</gene>
<evidence type="ECO:0000313" key="8">
    <source>
        <dbReference type="EMBL" id="QDG70145.1"/>
    </source>
</evidence>
<dbReference type="AlphaFoldDB" id="A0A4Y6RCV1"/>
<dbReference type="Pfam" id="PF00005">
    <property type="entry name" value="ABC_tran"/>
    <property type="match status" value="1"/>
</dbReference>
<dbReference type="InterPro" id="IPR047641">
    <property type="entry name" value="ABC_transpr_MalK/UgpC-like"/>
</dbReference>
<dbReference type="OrthoDB" id="5298774at2"/>
<proteinExistence type="predicted"/>
<evidence type="ECO:0000256" key="1">
    <source>
        <dbReference type="ARBA" id="ARBA00022448"/>
    </source>
</evidence>
<dbReference type="KEGG" id="jas:FJQ89_06720"/>
<dbReference type="Proteomes" id="UP000316665">
    <property type="component" value="Chromosome"/>
</dbReference>
<dbReference type="InterPro" id="IPR017871">
    <property type="entry name" value="ABC_transporter-like_CS"/>
</dbReference>
<dbReference type="GO" id="GO:0055052">
    <property type="term" value="C:ATP-binding cassette (ABC) transporter complex, substrate-binding subunit-containing"/>
    <property type="evidence" value="ECO:0007669"/>
    <property type="project" value="TreeGrafter"/>
</dbReference>
<sequence length="376" mass="40490">MADLIFKGIHKRYGASPDVIRDVNLTIKQGEFCVFVGPSGCGKSTLLRMVAGLEDISEGELLLGGKRMNEKAPTERGVAMVFQSYALYPHMNVYDNMAFGLKVLKTSSDTVDKKVREAARILQLEPLLKRLPKELSGGQRQRVAIGRAIVRQPQIFLFDEPLSNLDAALRVQTRLEIAKLHTDIGTSSMIYVTHDQVEAMTLADKIVLLNAGRAMVEDGSVAQVGSPLELYHHPVNRFVAGFIGSPAMNFLPATVQEVGSDGVTLALPGGARLAAQVTGNGLAHGEPVSFGIRPEHLMVDDTGNLKGRVRHVEHMGELSYLYVDLPDMSAPVVVKHAGTFHGLAGSPICLAAPAGNAHLFDADGRASRRLQSAALS</sequence>
<organism evidence="8 9">
    <name type="scientific">Janthinobacterium tructae</name>
    <dbReference type="NCBI Taxonomy" id="2590869"/>
    <lineage>
        <taxon>Bacteria</taxon>
        <taxon>Pseudomonadati</taxon>
        <taxon>Pseudomonadota</taxon>
        <taxon>Betaproteobacteria</taxon>
        <taxon>Burkholderiales</taxon>
        <taxon>Oxalobacteraceae</taxon>
        <taxon>Janthinobacterium</taxon>
    </lineage>
</organism>
<dbReference type="PROSITE" id="PS50893">
    <property type="entry name" value="ABC_TRANSPORTER_2"/>
    <property type="match status" value="1"/>
</dbReference>
<keyword evidence="3" id="KW-0997">Cell inner membrane</keyword>
<dbReference type="Gene3D" id="2.40.50.100">
    <property type="match status" value="1"/>
</dbReference>
<dbReference type="GO" id="GO:1990060">
    <property type="term" value="C:maltose transport complex"/>
    <property type="evidence" value="ECO:0007669"/>
    <property type="project" value="TreeGrafter"/>
</dbReference>
<dbReference type="CDD" id="cd03301">
    <property type="entry name" value="ABC_MalK_N"/>
    <property type="match status" value="1"/>
</dbReference>
<dbReference type="InterPro" id="IPR012340">
    <property type="entry name" value="NA-bd_OB-fold"/>
</dbReference>
<feature type="domain" description="ABC transporter" evidence="7">
    <location>
        <begin position="4"/>
        <end position="243"/>
    </location>
</feature>
<dbReference type="SUPFAM" id="SSF50331">
    <property type="entry name" value="MOP-like"/>
    <property type="match status" value="1"/>
</dbReference>